<evidence type="ECO:0000313" key="2">
    <source>
        <dbReference type="Proteomes" id="UP000032564"/>
    </source>
</evidence>
<keyword evidence="2" id="KW-1185">Reference proteome</keyword>
<reference evidence="1 2" key="1">
    <citation type="submission" date="2014-12" db="EMBL/GenBank/DDBJ databases">
        <authorList>
            <person name="Kuzmanovic N."/>
            <person name="Pulawska J."/>
            <person name="Obradovic A."/>
        </authorList>
    </citation>
    <scope>NUCLEOTIDE SEQUENCE [LARGE SCALE GENOMIC DNA]</scope>
    <source>
        <strain evidence="1 2">KFB 330</strain>
    </source>
</reference>
<protein>
    <submittedName>
        <fullName evidence="1">Uncharacterized protein</fullName>
    </submittedName>
</protein>
<evidence type="ECO:0000313" key="1">
    <source>
        <dbReference type="EMBL" id="KJF73189.1"/>
    </source>
</evidence>
<comment type="caution">
    <text evidence="1">The sequence shown here is derived from an EMBL/GenBank/DDBJ whole genome shotgun (WGS) entry which is preliminary data.</text>
</comment>
<gene>
    <name evidence="1" type="ORF">RP75_13420</name>
</gene>
<organism evidence="1 2">
    <name type="scientific">Agrobacterium arsenijevicii</name>
    <dbReference type="NCBI Taxonomy" id="1585697"/>
    <lineage>
        <taxon>Bacteria</taxon>
        <taxon>Pseudomonadati</taxon>
        <taxon>Pseudomonadota</taxon>
        <taxon>Alphaproteobacteria</taxon>
        <taxon>Hyphomicrobiales</taxon>
        <taxon>Rhizobiaceae</taxon>
        <taxon>Rhizobium/Agrobacterium group</taxon>
        <taxon>Agrobacterium</taxon>
    </lineage>
</organism>
<accession>A0ABR5D835</accession>
<sequence length="151" mass="17082">MASAEAERNLFKGKYRSIVTLLNTTRCQLQEIFDHVDDEGDRRYFGSTNHVDWLRDLLDDMDGWSIDDMLPKGDINKMEADPYAEIRAQRARAEAAEAEVKRLRSVLGPIAKVAGDISESWPDDAQFVTEIGHFRRARTALASTGGEHNEE</sequence>
<dbReference type="EMBL" id="JWIT01000007">
    <property type="protein sequence ID" value="KJF73189.1"/>
    <property type="molecule type" value="Genomic_DNA"/>
</dbReference>
<proteinExistence type="predicted"/>
<dbReference type="Proteomes" id="UP000032564">
    <property type="component" value="Unassembled WGS sequence"/>
</dbReference>
<name>A0ABR5D835_9HYPH</name>